<protein>
    <submittedName>
        <fullName evidence="1">Zinc-binding protein</fullName>
    </submittedName>
</protein>
<accession>A0AAX0Q8K1</accession>
<dbReference type="EMBL" id="LMVO01000011">
    <property type="protein sequence ID" value="PAV09583.1"/>
    <property type="molecule type" value="Genomic_DNA"/>
</dbReference>
<evidence type="ECO:0000313" key="2">
    <source>
        <dbReference type="Proteomes" id="UP000243820"/>
    </source>
</evidence>
<dbReference type="PIRSF" id="PIRSF037181">
    <property type="entry name" value="DGC"/>
    <property type="match status" value="1"/>
</dbReference>
<organism evidence="1 2">
    <name type="scientific">Methanocorpusculum parvum</name>
    <dbReference type="NCBI Taxonomy" id="2193"/>
    <lineage>
        <taxon>Archaea</taxon>
        <taxon>Methanobacteriati</taxon>
        <taxon>Methanobacteriota</taxon>
        <taxon>Stenosarchaea group</taxon>
        <taxon>Methanomicrobia</taxon>
        <taxon>Methanomicrobiales</taxon>
        <taxon>Methanocorpusculaceae</taxon>
        <taxon>Methanocorpusculum</taxon>
    </lineage>
</organism>
<evidence type="ECO:0000313" key="1">
    <source>
        <dbReference type="EMBL" id="PAV09583.1"/>
    </source>
</evidence>
<dbReference type="Pfam" id="PF08859">
    <property type="entry name" value="DGC"/>
    <property type="match status" value="1"/>
</dbReference>
<dbReference type="AlphaFoldDB" id="A0AAX0Q8K1"/>
<keyword evidence="2" id="KW-1185">Reference proteome</keyword>
<gene>
    <name evidence="1" type="ORF">ASJ83_06375</name>
</gene>
<dbReference type="InterPro" id="IPR014958">
    <property type="entry name" value="DGC"/>
</dbReference>
<dbReference type="Proteomes" id="UP000243820">
    <property type="component" value="Unassembled WGS sequence"/>
</dbReference>
<dbReference type="RefSeq" id="WP_042699490.1">
    <property type="nucleotide sequence ID" value="NZ_LMVO01000011.1"/>
</dbReference>
<reference evidence="1 2" key="1">
    <citation type="journal article" date="2017" name="BMC Genomics">
        <title>Genomic analysis of methanogenic archaea reveals a shift towards energy conservation.</title>
        <authorList>
            <person name="Gilmore S.P."/>
            <person name="Henske J.K."/>
            <person name="Sexton J.A."/>
            <person name="Solomon K.V."/>
            <person name="Seppala S."/>
            <person name="Yoo J.I."/>
            <person name="Huyett L.M."/>
            <person name="Pressman A."/>
            <person name="Cogan J.Z."/>
            <person name="Kivenson V."/>
            <person name="Peng X."/>
            <person name="Tan Y."/>
            <person name="Valentine D.L."/>
            <person name="O'Malley M.A."/>
        </authorList>
    </citation>
    <scope>NUCLEOTIDE SEQUENCE [LARGE SCALE GENOMIC DNA]</scope>
    <source>
        <strain evidence="1 2">XII</strain>
    </source>
</reference>
<comment type="caution">
    <text evidence="1">The sequence shown here is derived from an EMBL/GenBank/DDBJ whole genome shotgun (WGS) entry which is preliminary data.</text>
</comment>
<name>A0AAX0Q8K1_9EURY</name>
<sequence length="148" mass="15322">MTEKPVCSCSQTTAAKIIIPCAGQANTGQITNLAALQLADEGYGKVVCASLLGTGNEGLIAKAKNAEEVVVLDGCHMNCVAKMAECHGVVVGQHIVVTDHGITKGPSRSYTDDDVENIVAACWKGEGRTEEPKKRGHSCTCGCGGSCE</sequence>
<proteinExistence type="predicted"/>